<protein>
    <submittedName>
        <fullName evidence="3">Uncharacterized protein</fullName>
    </submittedName>
</protein>
<sequence>MKTTITLLLTLALTLFVQAAPIETRDSKDPGSPPTDRGDIHGISEPEKPQDSGWGKREDVGWNAEPAKPQDDQWGKRDLGWDSEPVKPQDDQWGKRSDIGWSSEPAKPQDSGWGP</sequence>
<keyword evidence="2" id="KW-0732">Signal</keyword>
<organism evidence="3 4">
    <name type="scientific">Linnemannia elongata AG-77</name>
    <dbReference type="NCBI Taxonomy" id="1314771"/>
    <lineage>
        <taxon>Eukaryota</taxon>
        <taxon>Fungi</taxon>
        <taxon>Fungi incertae sedis</taxon>
        <taxon>Mucoromycota</taxon>
        <taxon>Mortierellomycotina</taxon>
        <taxon>Mortierellomycetes</taxon>
        <taxon>Mortierellales</taxon>
        <taxon>Mortierellaceae</taxon>
        <taxon>Linnemannia</taxon>
    </lineage>
</organism>
<evidence type="ECO:0000313" key="4">
    <source>
        <dbReference type="Proteomes" id="UP000078512"/>
    </source>
</evidence>
<dbReference type="AlphaFoldDB" id="A0A197JDW0"/>
<accession>A0A197JDW0</accession>
<feature type="signal peptide" evidence="2">
    <location>
        <begin position="1"/>
        <end position="19"/>
    </location>
</feature>
<name>A0A197JDW0_9FUNG</name>
<evidence type="ECO:0000313" key="3">
    <source>
        <dbReference type="EMBL" id="OAQ23310.1"/>
    </source>
</evidence>
<dbReference type="EMBL" id="KV442123">
    <property type="protein sequence ID" value="OAQ23310.1"/>
    <property type="molecule type" value="Genomic_DNA"/>
</dbReference>
<reference evidence="3 4" key="1">
    <citation type="submission" date="2016-05" db="EMBL/GenBank/DDBJ databases">
        <title>Genome sequencing reveals origins of a unique bacterial endosymbiosis in the earliest lineages of terrestrial Fungi.</title>
        <authorList>
            <consortium name="DOE Joint Genome Institute"/>
            <person name="Uehling J."/>
            <person name="Gryganskyi A."/>
            <person name="Hameed K."/>
            <person name="Tschaplinski T."/>
            <person name="Misztal P."/>
            <person name="Wu S."/>
            <person name="Desiro A."/>
            <person name="Vande Pol N."/>
            <person name="Du Z.-Y."/>
            <person name="Zienkiewicz A."/>
            <person name="Zienkiewicz K."/>
            <person name="Morin E."/>
            <person name="Tisserant E."/>
            <person name="Splivallo R."/>
            <person name="Hainaut M."/>
            <person name="Henrissat B."/>
            <person name="Ohm R."/>
            <person name="Kuo A."/>
            <person name="Yan J."/>
            <person name="Lipzen A."/>
            <person name="Nolan M."/>
            <person name="Labutti K."/>
            <person name="Barry K."/>
            <person name="Goldstein A."/>
            <person name="Labbe J."/>
            <person name="Schadt C."/>
            <person name="Tuskan G."/>
            <person name="Grigoriev I."/>
            <person name="Martin F."/>
            <person name="Vilgalys R."/>
            <person name="Bonito G."/>
        </authorList>
    </citation>
    <scope>NUCLEOTIDE SEQUENCE [LARGE SCALE GENOMIC DNA]</scope>
    <source>
        <strain evidence="3 4">AG-77</strain>
    </source>
</reference>
<gene>
    <name evidence="3" type="ORF">K457DRAFT_25242</name>
</gene>
<dbReference type="OrthoDB" id="2385298at2759"/>
<keyword evidence="4" id="KW-1185">Reference proteome</keyword>
<dbReference type="Proteomes" id="UP000078512">
    <property type="component" value="Unassembled WGS sequence"/>
</dbReference>
<feature type="compositionally biased region" description="Basic and acidic residues" evidence="1">
    <location>
        <begin position="36"/>
        <end position="60"/>
    </location>
</feature>
<proteinExistence type="predicted"/>
<evidence type="ECO:0000256" key="1">
    <source>
        <dbReference type="SAM" id="MobiDB-lite"/>
    </source>
</evidence>
<feature type="compositionally biased region" description="Basic and acidic residues" evidence="1">
    <location>
        <begin position="68"/>
        <end position="98"/>
    </location>
</feature>
<feature type="region of interest" description="Disordered" evidence="1">
    <location>
        <begin position="19"/>
        <end position="115"/>
    </location>
</feature>
<feature type="chain" id="PRO_5008275822" evidence="2">
    <location>
        <begin position="20"/>
        <end position="115"/>
    </location>
</feature>
<evidence type="ECO:0000256" key="2">
    <source>
        <dbReference type="SAM" id="SignalP"/>
    </source>
</evidence>